<dbReference type="EMBL" id="CAJJDM010000002">
    <property type="protein sequence ID" value="CAD8043638.1"/>
    <property type="molecule type" value="Genomic_DNA"/>
</dbReference>
<dbReference type="AlphaFoldDB" id="A0A8S1JZM7"/>
<dbReference type="OMA" id="YSQYYVE"/>
<protein>
    <submittedName>
        <fullName evidence="1">Uncharacterized protein</fullName>
    </submittedName>
</protein>
<name>A0A8S1JZM7_PARPR</name>
<reference evidence="1" key="1">
    <citation type="submission" date="2021-01" db="EMBL/GenBank/DDBJ databases">
        <authorList>
            <consortium name="Genoscope - CEA"/>
            <person name="William W."/>
        </authorList>
    </citation>
    <scope>NUCLEOTIDE SEQUENCE</scope>
</reference>
<proteinExistence type="predicted"/>
<sequence>MMSELILKRESFCRKLKRIEQERIFKEKRQTFYPKQYLIELLKKKDQDSINKLIYISESSRQQIIELIEVGGIQYFSDLLNSSEKDLAIVGLSNLYSQNSVKISSQDLVLFEIIENEVHQYQNIEQLVQRLRFLNVITLYLEEELKIKEKYYKIFSYYQNKYPKIFKIQEECFKGFLSLVSVQYIQNEIIQICCDNFNKGIDQIIVQLLYQIIDDNVEFITLLNQSIFIQQCPHHLKINDRQKYILGILYYYSQYYVEKIISNNELVEQILVIQNTNRHQRLILLLHYQMLLKCPRALFMKIFKEFDVINNLKVLLETFKYQEQILLVIALLKQTKQNLIEELMPYLENLYQKKEVNERIAQKLQLILG</sequence>
<dbReference type="Proteomes" id="UP000688137">
    <property type="component" value="Unassembled WGS sequence"/>
</dbReference>
<comment type="caution">
    <text evidence="1">The sequence shown here is derived from an EMBL/GenBank/DDBJ whole genome shotgun (WGS) entry which is preliminary data.</text>
</comment>
<evidence type="ECO:0000313" key="2">
    <source>
        <dbReference type="Proteomes" id="UP000688137"/>
    </source>
</evidence>
<gene>
    <name evidence="1" type="ORF">PPRIM_AZ9-3.1.T0050292</name>
</gene>
<accession>A0A8S1JZM7</accession>
<keyword evidence="2" id="KW-1185">Reference proteome</keyword>
<organism evidence="1 2">
    <name type="scientific">Paramecium primaurelia</name>
    <dbReference type="NCBI Taxonomy" id="5886"/>
    <lineage>
        <taxon>Eukaryota</taxon>
        <taxon>Sar</taxon>
        <taxon>Alveolata</taxon>
        <taxon>Ciliophora</taxon>
        <taxon>Intramacronucleata</taxon>
        <taxon>Oligohymenophorea</taxon>
        <taxon>Peniculida</taxon>
        <taxon>Parameciidae</taxon>
        <taxon>Paramecium</taxon>
    </lineage>
</organism>
<evidence type="ECO:0000313" key="1">
    <source>
        <dbReference type="EMBL" id="CAD8043638.1"/>
    </source>
</evidence>